<dbReference type="Pfam" id="PF00528">
    <property type="entry name" value="BPD_transp_1"/>
    <property type="match status" value="1"/>
</dbReference>
<reference evidence="9 10" key="1">
    <citation type="journal article" date="2019" name="Microorganisms">
        <title>Paenibacillus lutrae sp. nov., A Chitinolytic Species Isolated from A River Otter in Castril Natural Park, Granada, Spain.</title>
        <authorList>
            <person name="Rodriguez M."/>
            <person name="Reina J.C."/>
            <person name="Bejar V."/>
            <person name="Llamas I."/>
        </authorList>
    </citation>
    <scope>NUCLEOTIDE SEQUENCE [LARGE SCALE GENOMIC DNA]</scope>
    <source>
        <strain evidence="9 10">N10</strain>
    </source>
</reference>
<dbReference type="InterPro" id="IPR035906">
    <property type="entry name" value="MetI-like_sf"/>
</dbReference>
<evidence type="ECO:0000313" key="10">
    <source>
        <dbReference type="Proteomes" id="UP000490800"/>
    </source>
</evidence>
<keyword evidence="2 7" id="KW-0813">Transport</keyword>
<comment type="caution">
    <text evidence="9">The sequence shown here is derived from an EMBL/GenBank/DDBJ whole genome shotgun (WGS) entry which is preliminary data.</text>
</comment>
<dbReference type="EMBL" id="RHLK01000017">
    <property type="protein sequence ID" value="MVP02063.1"/>
    <property type="molecule type" value="Genomic_DNA"/>
</dbReference>
<organism evidence="9 10">
    <name type="scientific">Paenibacillus lutrae</name>
    <dbReference type="NCBI Taxonomy" id="2078573"/>
    <lineage>
        <taxon>Bacteria</taxon>
        <taxon>Bacillati</taxon>
        <taxon>Bacillota</taxon>
        <taxon>Bacilli</taxon>
        <taxon>Bacillales</taxon>
        <taxon>Paenibacillaceae</taxon>
        <taxon>Paenibacillus</taxon>
    </lineage>
</organism>
<feature type="transmembrane region" description="Helical" evidence="7">
    <location>
        <begin position="197"/>
        <end position="219"/>
    </location>
</feature>
<feature type="transmembrane region" description="Helical" evidence="7">
    <location>
        <begin position="12"/>
        <end position="36"/>
    </location>
</feature>
<feature type="transmembrane region" description="Helical" evidence="7">
    <location>
        <begin position="245"/>
        <end position="264"/>
    </location>
</feature>
<keyword evidence="5 7" id="KW-1133">Transmembrane helix</keyword>
<accession>A0A7X3K1B4</accession>
<comment type="similarity">
    <text evidence="7">Belongs to the binding-protein-dependent transport system permease family.</text>
</comment>
<dbReference type="InterPro" id="IPR000515">
    <property type="entry name" value="MetI-like"/>
</dbReference>
<dbReference type="Proteomes" id="UP000490800">
    <property type="component" value="Unassembled WGS sequence"/>
</dbReference>
<keyword evidence="6 7" id="KW-0472">Membrane</keyword>
<feature type="transmembrane region" description="Helical" evidence="7">
    <location>
        <begin position="74"/>
        <end position="98"/>
    </location>
</feature>
<evidence type="ECO:0000256" key="2">
    <source>
        <dbReference type="ARBA" id="ARBA00022448"/>
    </source>
</evidence>
<proteinExistence type="inferred from homology"/>
<name>A0A7X3K1B4_9BACL</name>
<sequence>MTPTTRVKVKSGHAAVHILLLLGSAVMILPFLWMVLTSFKTLPESLKVPPEIFPGTWQFENFTKVWSKNNFGRYYLNSIFVTAGRTIGQLILCSLAAFAFARLRFPGKNILFFAILSVLMVPSQVVLIPNFILMQQFRWLDTFYALIVPGIFSAFGTFLLRQFFMGLPKDLDEAAKIDGCSLFGIYWRIYLPLSKPALVALAIFTILAAWNDFFFPLIMTSSDSMRVLPVGIATFQGQYGTDYPLLMAGALLATLPMILMFIFFQRYFIEGIAMTGTKG</sequence>
<comment type="subcellular location">
    <subcellularLocation>
        <location evidence="1 7">Cell membrane</location>
        <topology evidence="1 7">Multi-pass membrane protein</topology>
    </subcellularLocation>
</comment>
<dbReference type="SUPFAM" id="SSF161098">
    <property type="entry name" value="MetI-like"/>
    <property type="match status" value="1"/>
</dbReference>
<evidence type="ECO:0000256" key="3">
    <source>
        <dbReference type="ARBA" id="ARBA00022475"/>
    </source>
</evidence>
<evidence type="ECO:0000313" key="9">
    <source>
        <dbReference type="EMBL" id="MVP02063.1"/>
    </source>
</evidence>
<evidence type="ECO:0000259" key="8">
    <source>
        <dbReference type="PROSITE" id="PS50928"/>
    </source>
</evidence>
<feature type="domain" description="ABC transmembrane type-1" evidence="8">
    <location>
        <begin position="75"/>
        <end position="264"/>
    </location>
</feature>
<protein>
    <submittedName>
        <fullName evidence="9">ABC transporter permease subunit</fullName>
    </submittedName>
</protein>
<gene>
    <name evidence="9" type="ORF">EDM21_21525</name>
</gene>
<dbReference type="PANTHER" id="PTHR43744:SF12">
    <property type="entry name" value="ABC TRANSPORTER PERMEASE PROTEIN MG189-RELATED"/>
    <property type="match status" value="1"/>
</dbReference>
<keyword evidence="3" id="KW-1003">Cell membrane</keyword>
<keyword evidence="4 7" id="KW-0812">Transmembrane</keyword>
<keyword evidence="10" id="KW-1185">Reference proteome</keyword>
<dbReference type="GO" id="GO:0055085">
    <property type="term" value="P:transmembrane transport"/>
    <property type="evidence" value="ECO:0007669"/>
    <property type="project" value="InterPro"/>
</dbReference>
<dbReference type="CDD" id="cd06261">
    <property type="entry name" value="TM_PBP2"/>
    <property type="match status" value="1"/>
</dbReference>
<evidence type="ECO:0000256" key="4">
    <source>
        <dbReference type="ARBA" id="ARBA00022692"/>
    </source>
</evidence>
<evidence type="ECO:0000256" key="5">
    <source>
        <dbReference type="ARBA" id="ARBA00022989"/>
    </source>
</evidence>
<dbReference type="Gene3D" id="1.10.3720.10">
    <property type="entry name" value="MetI-like"/>
    <property type="match status" value="1"/>
</dbReference>
<feature type="transmembrane region" description="Helical" evidence="7">
    <location>
        <begin position="143"/>
        <end position="160"/>
    </location>
</feature>
<evidence type="ECO:0000256" key="6">
    <source>
        <dbReference type="ARBA" id="ARBA00023136"/>
    </source>
</evidence>
<feature type="transmembrane region" description="Helical" evidence="7">
    <location>
        <begin position="110"/>
        <end position="131"/>
    </location>
</feature>
<dbReference type="PROSITE" id="PS50928">
    <property type="entry name" value="ABC_TM1"/>
    <property type="match status" value="1"/>
</dbReference>
<dbReference type="AlphaFoldDB" id="A0A7X3K1B4"/>
<evidence type="ECO:0000256" key="1">
    <source>
        <dbReference type="ARBA" id="ARBA00004651"/>
    </source>
</evidence>
<dbReference type="GO" id="GO:0005886">
    <property type="term" value="C:plasma membrane"/>
    <property type="evidence" value="ECO:0007669"/>
    <property type="project" value="UniProtKB-SubCell"/>
</dbReference>
<dbReference type="PANTHER" id="PTHR43744">
    <property type="entry name" value="ABC TRANSPORTER PERMEASE PROTEIN MG189-RELATED-RELATED"/>
    <property type="match status" value="1"/>
</dbReference>
<evidence type="ECO:0000256" key="7">
    <source>
        <dbReference type="RuleBase" id="RU363032"/>
    </source>
</evidence>